<organism evidence="3 5">
    <name type="scientific">Vanilla planifolia</name>
    <name type="common">Vanilla</name>
    <dbReference type="NCBI Taxonomy" id="51239"/>
    <lineage>
        <taxon>Eukaryota</taxon>
        <taxon>Viridiplantae</taxon>
        <taxon>Streptophyta</taxon>
        <taxon>Embryophyta</taxon>
        <taxon>Tracheophyta</taxon>
        <taxon>Spermatophyta</taxon>
        <taxon>Magnoliopsida</taxon>
        <taxon>Liliopsida</taxon>
        <taxon>Asparagales</taxon>
        <taxon>Orchidaceae</taxon>
        <taxon>Vanilloideae</taxon>
        <taxon>Vanilleae</taxon>
        <taxon>Vanilla</taxon>
    </lineage>
</organism>
<dbReference type="Proteomes" id="UP000636800">
    <property type="component" value="Chromosome 1"/>
</dbReference>
<proteinExistence type="inferred from homology"/>
<dbReference type="EMBL" id="JADCNL010000001">
    <property type="protein sequence ID" value="KAG0496445.1"/>
    <property type="molecule type" value="Genomic_DNA"/>
</dbReference>
<evidence type="ECO:0000313" key="4">
    <source>
        <dbReference type="Proteomes" id="UP000636800"/>
    </source>
</evidence>
<dbReference type="Gene3D" id="2.40.160.200">
    <property type="entry name" value="LURP1-related"/>
    <property type="match status" value="1"/>
</dbReference>
<dbReference type="InterPro" id="IPR007612">
    <property type="entry name" value="LOR"/>
</dbReference>
<evidence type="ECO:0000313" key="3">
    <source>
        <dbReference type="EMBL" id="KAG0500902.1"/>
    </source>
</evidence>
<dbReference type="SUPFAM" id="SSF54518">
    <property type="entry name" value="Tubby C-terminal domain-like"/>
    <property type="match status" value="1"/>
</dbReference>
<dbReference type="OrthoDB" id="770293at2759"/>
<comment type="caution">
    <text evidence="3">The sequence shown here is derived from an EMBL/GenBank/DDBJ whole genome shotgun (WGS) entry which is preliminary data.</text>
</comment>
<comment type="similarity">
    <text evidence="1">Belongs to the LOR family.</text>
</comment>
<sequence>MADSIFPSTWEIPTDYVIRKCRIGFKGGDFKVHDAYGNLVYRIESRSFSSSPRRVVALLDASENPLITSVHLDDGWQAFRGYSWEPHDLLFTVHKSVQSTFRTEIEICMSAENPSDEKPKYVLKGSPFQRSCTMYLGDSIVAQYELPFTFLDLILIEG</sequence>
<keyword evidence="4" id="KW-1185">Reference proteome</keyword>
<dbReference type="PANTHER" id="PTHR31087:SF85">
    <property type="entry name" value="PROTEIN LURP-ONE-RELATED 7"/>
    <property type="match status" value="1"/>
</dbReference>
<dbReference type="EMBL" id="JADCNM010000001">
    <property type="protein sequence ID" value="KAG0500902.1"/>
    <property type="molecule type" value="Genomic_DNA"/>
</dbReference>
<protein>
    <submittedName>
        <fullName evidence="3">Uncharacterized protein</fullName>
    </submittedName>
</protein>
<dbReference type="InterPro" id="IPR038595">
    <property type="entry name" value="LOR_sf"/>
</dbReference>
<gene>
    <name evidence="3" type="ORF">HPP92_000974</name>
    <name evidence="2" type="ORF">HPP92_001136</name>
</gene>
<dbReference type="PANTHER" id="PTHR31087">
    <property type="match status" value="1"/>
</dbReference>
<evidence type="ECO:0000256" key="1">
    <source>
        <dbReference type="ARBA" id="ARBA00005437"/>
    </source>
</evidence>
<reference evidence="4 5" key="1">
    <citation type="journal article" date="2020" name="Nat. Food">
        <title>A phased Vanilla planifolia genome enables genetic improvement of flavour and production.</title>
        <authorList>
            <person name="Hasing T."/>
            <person name="Tang H."/>
            <person name="Brym M."/>
            <person name="Khazi F."/>
            <person name="Huang T."/>
            <person name="Chambers A.H."/>
        </authorList>
    </citation>
    <scope>NUCLEOTIDE SEQUENCE [LARGE SCALE GENOMIC DNA]</scope>
    <source>
        <tissue evidence="3">Leaf</tissue>
    </source>
</reference>
<dbReference type="Proteomes" id="UP000639772">
    <property type="component" value="Chromosome 1"/>
</dbReference>
<accession>A0A835VJ93</accession>
<dbReference type="Pfam" id="PF04525">
    <property type="entry name" value="LOR"/>
    <property type="match status" value="1"/>
</dbReference>
<dbReference type="AlphaFoldDB" id="A0A835VJ93"/>
<evidence type="ECO:0000313" key="5">
    <source>
        <dbReference type="Proteomes" id="UP000639772"/>
    </source>
</evidence>
<name>A0A835VJ93_VANPL</name>
<dbReference type="InterPro" id="IPR025659">
    <property type="entry name" value="Tubby-like_C"/>
</dbReference>
<evidence type="ECO:0000313" key="2">
    <source>
        <dbReference type="EMBL" id="KAG0496445.1"/>
    </source>
</evidence>